<dbReference type="SUPFAM" id="SSF51735">
    <property type="entry name" value="NAD(P)-binding Rossmann-fold domains"/>
    <property type="match status" value="1"/>
</dbReference>
<dbReference type="OrthoDB" id="9974981at2759"/>
<keyword evidence="2" id="KW-0560">Oxidoreductase</keyword>
<dbReference type="GO" id="GO:0016491">
    <property type="term" value="F:oxidoreductase activity"/>
    <property type="evidence" value="ECO:0007669"/>
    <property type="project" value="UniProtKB-KW"/>
</dbReference>
<dbReference type="InterPro" id="IPR051609">
    <property type="entry name" value="NmrA/Isoflavone_reductase-like"/>
</dbReference>
<evidence type="ECO:0000313" key="5">
    <source>
        <dbReference type="Proteomes" id="UP000327013"/>
    </source>
</evidence>
<keyword evidence="5" id="KW-1185">Reference proteome</keyword>
<dbReference type="InterPro" id="IPR045312">
    <property type="entry name" value="PCBER-like"/>
</dbReference>
<dbReference type="InterPro" id="IPR008030">
    <property type="entry name" value="NmrA-like"/>
</dbReference>
<dbReference type="PANTHER" id="PTHR47706">
    <property type="entry name" value="NMRA-LIKE FAMILY PROTEIN"/>
    <property type="match status" value="1"/>
</dbReference>
<feature type="domain" description="NmrA-like" evidence="3">
    <location>
        <begin position="5"/>
        <end position="233"/>
    </location>
</feature>
<organism evidence="4 5">
    <name type="scientific">Carpinus fangiana</name>
    <dbReference type="NCBI Taxonomy" id="176857"/>
    <lineage>
        <taxon>Eukaryota</taxon>
        <taxon>Viridiplantae</taxon>
        <taxon>Streptophyta</taxon>
        <taxon>Embryophyta</taxon>
        <taxon>Tracheophyta</taxon>
        <taxon>Spermatophyta</taxon>
        <taxon>Magnoliopsida</taxon>
        <taxon>eudicotyledons</taxon>
        <taxon>Gunneridae</taxon>
        <taxon>Pentapetalae</taxon>
        <taxon>rosids</taxon>
        <taxon>fabids</taxon>
        <taxon>Fagales</taxon>
        <taxon>Betulaceae</taxon>
        <taxon>Carpinus</taxon>
    </lineage>
</organism>
<dbReference type="Gene3D" id="3.40.50.720">
    <property type="entry name" value="NAD(P)-binding Rossmann-like Domain"/>
    <property type="match status" value="1"/>
</dbReference>
<evidence type="ECO:0000256" key="1">
    <source>
        <dbReference type="ARBA" id="ARBA00022857"/>
    </source>
</evidence>
<dbReference type="InterPro" id="IPR036291">
    <property type="entry name" value="NAD(P)-bd_dom_sf"/>
</dbReference>
<dbReference type="Proteomes" id="UP000327013">
    <property type="component" value="Unassembled WGS sequence"/>
</dbReference>
<evidence type="ECO:0000259" key="3">
    <source>
        <dbReference type="Pfam" id="PF05368"/>
    </source>
</evidence>
<proteinExistence type="predicted"/>
<dbReference type="Pfam" id="PF05368">
    <property type="entry name" value="NmrA"/>
    <property type="match status" value="1"/>
</dbReference>
<sequence>MSSIKTVALAGATGALGPTVLQTLVDDGFEVTVLSRDANKVQSSLPAKAKAVTVDYTSLESLKAALKGQDAVVSTLSAEAGASQNLLIDAAAAVGVQRFLPSEFGCDYATTSHIAVFQDKVKARKYVEEVAQKSSLTYTYISNGGFLDWGLNVGFLLSLNAPSVEVWDGGDVVFSTTTVAGIAKAVSGVLKHPAETKNRALFISEANVTQNKILELAKKETGKEWKVEQVSGKQRAQEASDELKKDKPDMTFVVHSLIKHAIFGDPELHGAFLPDELDNELLGLKTLGEEEVSKIVKAAIK</sequence>
<dbReference type="Gene3D" id="3.90.25.10">
    <property type="entry name" value="UDP-galactose 4-epimerase, domain 1"/>
    <property type="match status" value="1"/>
</dbReference>
<evidence type="ECO:0000256" key="2">
    <source>
        <dbReference type="ARBA" id="ARBA00023002"/>
    </source>
</evidence>
<dbReference type="PANTHER" id="PTHR47706:SF1">
    <property type="entry name" value="CIPA-LIKE, PUTATIVE (AFU_ORTHOLOGUE AFUA_1G12460)-RELATED"/>
    <property type="match status" value="1"/>
</dbReference>
<dbReference type="GO" id="GO:0009807">
    <property type="term" value="P:lignan biosynthetic process"/>
    <property type="evidence" value="ECO:0007669"/>
    <property type="project" value="UniProtKB-ARBA"/>
</dbReference>
<gene>
    <name evidence="4" type="ORF">FH972_021291</name>
</gene>
<comment type="caution">
    <text evidence="4">The sequence shown here is derived from an EMBL/GenBank/DDBJ whole genome shotgun (WGS) entry which is preliminary data.</text>
</comment>
<dbReference type="EMBL" id="VIBQ01000009">
    <property type="protein sequence ID" value="KAB8336987.1"/>
    <property type="molecule type" value="Genomic_DNA"/>
</dbReference>
<keyword evidence="1" id="KW-0521">NADP</keyword>
<dbReference type="AlphaFoldDB" id="A0A5N6KR33"/>
<reference evidence="4 5" key="1">
    <citation type="submission" date="2019-06" db="EMBL/GenBank/DDBJ databases">
        <title>A chromosomal-level reference genome of Carpinus fangiana (Coryloideae, Betulaceae).</title>
        <authorList>
            <person name="Yang X."/>
            <person name="Wang Z."/>
            <person name="Zhang L."/>
            <person name="Hao G."/>
            <person name="Liu J."/>
            <person name="Yang Y."/>
        </authorList>
    </citation>
    <scope>NUCLEOTIDE SEQUENCE [LARGE SCALE GENOMIC DNA]</scope>
    <source>
        <strain evidence="4">Cfa_2016G</strain>
        <tissue evidence="4">Leaf</tissue>
    </source>
</reference>
<evidence type="ECO:0000313" key="4">
    <source>
        <dbReference type="EMBL" id="KAB8336987.1"/>
    </source>
</evidence>
<accession>A0A5N6KR33</accession>
<name>A0A5N6KR33_9ROSI</name>
<protein>
    <recommendedName>
        <fullName evidence="3">NmrA-like domain-containing protein</fullName>
    </recommendedName>
</protein>
<dbReference type="CDD" id="cd05259">
    <property type="entry name" value="PCBER_SDR_a"/>
    <property type="match status" value="1"/>
</dbReference>